<comment type="subcellular location">
    <subcellularLocation>
        <location evidence="1">Membrane</location>
        <topology evidence="1">Single-pass membrane protein</topology>
    </subcellularLocation>
</comment>
<keyword evidence="5 8" id="KW-1133">Transmembrane helix</keyword>
<dbReference type="InterPro" id="IPR003369">
    <property type="entry name" value="TatA/B/E"/>
</dbReference>
<dbReference type="PANTHER" id="PTHR42982:SF1">
    <property type="entry name" value="SEC-INDEPENDENT PROTEIN TRANSLOCASE PROTEIN TATA"/>
    <property type="match status" value="1"/>
</dbReference>
<dbReference type="Pfam" id="PF02416">
    <property type="entry name" value="TatA_B_E"/>
    <property type="match status" value="1"/>
</dbReference>
<evidence type="ECO:0000256" key="1">
    <source>
        <dbReference type="ARBA" id="ARBA00004167"/>
    </source>
</evidence>
<evidence type="ECO:0000256" key="8">
    <source>
        <dbReference type="SAM" id="Phobius"/>
    </source>
</evidence>
<dbReference type="EMBL" id="AEUW02000001">
    <property type="protein sequence ID" value="EHJ53238.1"/>
    <property type="molecule type" value="Genomic_DNA"/>
</dbReference>
<keyword evidence="3 8" id="KW-0812">Transmembrane</keyword>
<keyword evidence="2" id="KW-0813">Transport</keyword>
<evidence type="ECO:0000313" key="10">
    <source>
        <dbReference type="Proteomes" id="UP000003573"/>
    </source>
</evidence>
<keyword evidence="7 8" id="KW-0472">Membrane</keyword>
<dbReference type="AlphaFoldDB" id="G5JVH4"/>
<proteinExistence type="predicted"/>
<evidence type="ECO:0000256" key="6">
    <source>
        <dbReference type="ARBA" id="ARBA00023010"/>
    </source>
</evidence>
<evidence type="ECO:0000256" key="3">
    <source>
        <dbReference type="ARBA" id="ARBA00022692"/>
    </source>
</evidence>
<keyword evidence="4" id="KW-0653">Protein transport</keyword>
<evidence type="ECO:0000256" key="4">
    <source>
        <dbReference type="ARBA" id="ARBA00022927"/>
    </source>
</evidence>
<dbReference type="GO" id="GO:0016020">
    <property type="term" value="C:membrane"/>
    <property type="evidence" value="ECO:0007669"/>
    <property type="project" value="UniProtKB-ARBA"/>
</dbReference>
<feature type="transmembrane region" description="Helical" evidence="8">
    <location>
        <begin position="7"/>
        <end position="24"/>
    </location>
</feature>
<dbReference type="PANTHER" id="PTHR42982">
    <property type="entry name" value="SEC-INDEPENDENT PROTEIN TRANSLOCASE PROTEIN TATA"/>
    <property type="match status" value="1"/>
</dbReference>
<dbReference type="RefSeq" id="WP_003082186.1">
    <property type="nucleotide sequence ID" value="NZ_AEUW02000001.1"/>
</dbReference>
<evidence type="ECO:0000313" key="9">
    <source>
        <dbReference type="EMBL" id="EHJ53238.1"/>
    </source>
</evidence>
<protein>
    <submittedName>
        <fullName evidence="9">MttA family protein</fullName>
    </submittedName>
</protein>
<dbReference type="Gene3D" id="1.20.5.3310">
    <property type="match status" value="1"/>
</dbReference>
<keyword evidence="6" id="KW-0811">Translocation</keyword>
<name>G5JVH4_9STRE</name>
<sequence length="59" mass="6424">MGILRDIGLPGIIVILIAALLIFGPQKLPEVGASIGKMITEFKKSLSSDEEKKDEENKK</sequence>
<keyword evidence="10" id="KW-1185">Reference proteome</keyword>
<dbReference type="eggNOG" id="COG1826">
    <property type="taxonomic scope" value="Bacteria"/>
</dbReference>
<dbReference type="NCBIfam" id="NF011430">
    <property type="entry name" value="PRK14861.1"/>
    <property type="match status" value="1"/>
</dbReference>
<dbReference type="PRINTS" id="PR01506">
    <property type="entry name" value="TATBPROTEIN"/>
</dbReference>
<evidence type="ECO:0000256" key="5">
    <source>
        <dbReference type="ARBA" id="ARBA00022989"/>
    </source>
</evidence>
<accession>G5JVH4</accession>
<organism evidence="9 10">
    <name type="scientific">Streptococcus macacae NCTC 11558</name>
    <dbReference type="NCBI Taxonomy" id="764298"/>
    <lineage>
        <taxon>Bacteria</taxon>
        <taxon>Bacillati</taxon>
        <taxon>Bacillota</taxon>
        <taxon>Bacilli</taxon>
        <taxon>Lactobacillales</taxon>
        <taxon>Streptococcaceae</taxon>
        <taxon>Streptococcus</taxon>
    </lineage>
</organism>
<reference evidence="9 10" key="1">
    <citation type="journal article" date="2014" name="Int. J. Syst. Evol. Microbiol.">
        <title>Phylogenomics and the dynamic genome evolution of the genus Streptococcus.</title>
        <authorList>
            <consortium name="The Broad Institute Genome Sequencing Platform"/>
            <person name="Richards V.P."/>
            <person name="Palmer S.R."/>
            <person name="Pavinski Bitar P.D."/>
            <person name="Qin X."/>
            <person name="Weinstock G.M."/>
            <person name="Highlander S.K."/>
            <person name="Town C.D."/>
            <person name="Burne R.A."/>
            <person name="Stanhope M.J."/>
        </authorList>
    </citation>
    <scope>NUCLEOTIDE SEQUENCE [LARGE SCALE GENOMIC DNA]</scope>
    <source>
        <strain evidence="9 10">NCTC 11558</strain>
    </source>
</reference>
<evidence type="ECO:0000256" key="2">
    <source>
        <dbReference type="ARBA" id="ARBA00022448"/>
    </source>
</evidence>
<gene>
    <name evidence="9" type="ORF">STRMA_0748</name>
</gene>
<dbReference type="GO" id="GO:0015031">
    <property type="term" value="P:protein transport"/>
    <property type="evidence" value="ECO:0007669"/>
    <property type="project" value="UniProtKB-KW"/>
</dbReference>
<comment type="caution">
    <text evidence="9">The sequence shown here is derived from an EMBL/GenBank/DDBJ whole genome shotgun (WGS) entry which is preliminary data.</text>
</comment>
<dbReference type="Proteomes" id="UP000003573">
    <property type="component" value="Unassembled WGS sequence"/>
</dbReference>
<evidence type="ECO:0000256" key="7">
    <source>
        <dbReference type="ARBA" id="ARBA00023136"/>
    </source>
</evidence>
<dbReference type="STRING" id="764298.STRMA_0748"/>